<evidence type="ECO:0000256" key="3">
    <source>
        <dbReference type="SAM" id="SignalP"/>
    </source>
</evidence>
<protein>
    <recommendedName>
        <fullName evidence="4">Peptidase S33 tripeptidyl aminopeptidase-like C-terminal domain-containing protein</fullName>
    </recommendedName>
</protein>
<dbReference type="InterPro" id="IPR029058">
    <property type="entry name" value="AB_hydrolase_fold"/>
</dbReference>
<dbReference type="SUPFAM" id="SSF53474">
    <property type="entry name" value="alpha/beta-Hydrolases"/>
    <property type="match status" value="1"/>
</dbReference>
<evidence type="ECO:0000256" key="2">
    <source>
        <dbReference type="ARBA" id="ARBA00022801"/>
    </source>
</evidence>
<proteinExistence type="inferred from homology"/>
<organism evidence="5 6">
    <name type="scientific">Bionectria ochroleuca</name>
    <name type="common">Gliocladium roseum</name>
    <dbReference type="NCBI Taxonomy" id="29856"/>
    <lineage>
        <taxon>Eukaryota</taxon>
        <taxon>Fungi</taxon>
        <taxon>Dikarya</taxon>
        <taxon>Ascomycota</taxon>
        <taxon>Pezizomycotina</taxon>
        <taxon>Sordariomycetes</taxon>
        <taxon>Hypocreomycetidae</taxon>
        <taxon>Hypocreales</taxon>
        <taxon>Bionectriaceae</taxon>
        <taxon>Clonostachys</taxon>
    </lineage>
</organism>
<evidence type="ECO:0000256" key="1">
    <source>
        <dbReference type="ARBA" id="ARBA00010088"/>
    </source>
</evidence>
<dbReference type="Gene3D" id="3.40.50.1820">
    <property type="entry name" value="alpha/beta hydrolase"/>
    <property type="match status" value="1"/>
</dbReference>
<feature type="chain" id="PRO_5046211495" description="Peptidase S33 tripeptidyl aminopeptidase-like C-terminal domain-containing protein" evidence="3">
    <location>
        <begin position="21"/>
        <end position="529"/>
    </location>
</feature>
<evidence type="ECO:0000259" key="4">
    <source>
        <dbReference type="Pfam" id="PF08386"/>
    </source>
</evidence>
<dbReference type="PANTHER" id="PTHR43248:SF25">
    <property type="entry name" value="AB HYDROLASE-1 DOMAIN-CONTAINING PROTEIN-RELATED"/>
    <property type="match status" value="1"/>
</dbReference>
<name>A0ABY6URL9_BIOOC</name>
<dbReference type="Pfam" id="PF08386">
    <property type="entry name" value="Abhydrolase_4"/>
    <property type="match status" value="1"/>
</dbReference>
<feature type="signal peptide" evidence="3">
    <location>
        <begin position="1"/>
        <end position="20"/>
    </location>
</feature>
<dbReference type="InterPro" id="IPR051601">
    <property type="entry name" value="Serine_prot/Carboxylest_S33"/>
</dbReference>
<comment type="similarity">
    <text evidence="1">Belongs to the peptidase S33 family.</text>
</comment>
<dbReference type="Proteomes" id="UP000766486">
    <property type="component" value="Unassembled WGS sequence"/>
</dbReference>
<evidence type="ECO:0000313" key="6">
    <source>
        <dbReference type="Proteomes" id="UP000766486"/>
    </source>
</evidence>
<reference evidence="5 6" key="1">
    <citation type="submission" date="2019-06" db="EMBL/GenBank/DDBJ databases">
        <authorList>
            <person name="Broberg M."/>
        </authorList>
    </citation>
    <scope>NUCLEOTIDE SEQUENCE [LARGE SCALE GENOMIC DNA]</scope>
</reference>
<comment type="caution">
    <text evidence="5">The sequence shown here is derived from an EMBL/GenBank/DDBJ whole genome shotgun (WGS) entry which is preliminary data.</text>
</comment>
<dbReference type="EMBL" id="CABFNS010000875">
    <property type="protein sequence ID" value="VUC34024.1"/>
    <property type="molecule type" value="Genomic_DNA"/>
</dbReference>
<dbReference type="InterPro" id="IPR013595">
    <property type="entry name" value="Pept_S33_TAP-like_C"/>
</dbReference>
<keyword evidence="2" id="KW-0378">Hydrolase</keyword>
<feature type="domain" description="Peptidase S33 tripeptidyl aminopeptidase-like C-terminal" evidence="4">
    <location>
        <begin position="407"/>
        <end position="500"/>
    </location>
</feature>
<keyword evidence="3" id="KW-0732">Signal</keyword>
<accession>A0ABY6URL9</accession>
<evidence type="ECO:0000313" key="5">
    <source>
        <dbReference type="EMBL" id="VUC34024.1"/>
    </source>
</evidence>
<gene>
    <name evidence="5" type="ORF">CLO192961_LOCUS368677</name>
</gene>
<dbReference type="PANTHER" id="PTHR43248">
    <property type="entry name" value="2-SUCCINYL-6-HYDROXY-2,4-CYCLOHEXADIENE-1-CARBOXYLATE SYNTHASE"/>
    <property type="match status" value="1"/>
</dbReference>
<keyword evidence="6" id="KW-1185">Reference proteome</keyword>
<sequence>MRSFTSQLLGVPLLMWTASASPLHTARDSAGINWTPCEFPNATLPIQCANLSVPLDYTSSNSSETMTLPVFRVQAAVDEGSKKGSILYNCGGPGADCLNDLISWGDVLQASTGGYHDIVTFTPRGTGKTLKFNCFPDDLSRALGMPALVGNASDVAVGETWAKSILYGNTCAAAQNKTGNLIGTAFVARDMMQIVDALQEDGLLRYWDHMLTTVDVGISYGTLLGETVLGMFPDRVDKILLDGVVNPFQYYANLETETLVDADATFEGFCKGCVENPDVCPLAKNQTAEQLQESIYTFLEQLRLNPIPTPQGSLLDYSTVKGALLYVNLKFPSLWPSIAKKLDALMNGSLPTGIGGGDSSTVSPSSPDALYGIKCGDTFTENQTLEDVLPILESRINGNRIAGEVNAPSICANWKIRAKERYSGDFRVKPLNPALIIGNTYDPVTPLVSARNVSETFEGSVLLQHDSYGHTTLMQASLCTAKAIRAYFVRGELPQPGTKCEIDTFPFARTNGWDDVKPRLAAEPIQPKQ</sequence>